<dbReference type="PROSITE" id="PS50012">
    <property type="entry name" value="RCC1_3"/>
    <property type="match status" value="4"/>
</dbReference>
<dbReference type="RefSeq" id="WP_394821069.1">
    <property type="nucleotide sequence ID" value="NZ_CP089984.1"/>
</dbReference>
<dbReference type="EMBL" id="CP089984">
    <property type="protein sequence ID" value="WXB11449.1"/>
    <property type="molecule type" value="Genomic_DNA"/>
</dbReference>
<dbReference type="InterPro" id="IPR058923">
    <property type="entry name" value="RCC1-like_dom"/>
</dbReference>
<keyword evidence="2" id="KW-0677">Repeat</keyword>
<accession>A0ABZ2LKH4</accession>
<dbReference type="Gene3D" id="2.130.10.30">
    <property type="entry name" value="Regulator of chromosome condensation 1/beta-lactamase-inhibitor protein II"/>
    <property type="match status" value="2"/>
</dbReference>
<evidence type="ECO:0000313" key="6">
    <source>
        <dbReference type="Proteomes" id="UP001370348"/>
    </source>
</evidence>
<dbReference type="Proteomes" id="UP001370348">
    <property type="component" value="Chromosome"/>
</dbReference>
<dbReference type="InterPro" id="IPR009091">
    <property type="entry name" value="RCC1/BLIP-II"/>
</dbReference>
<organism evidence="5 6">
    <name type="scientific">Pendulispora albinea</name>
    <dbReference type="NCBI Taxonomy" id="2741071"/>
    <lineage>
        <taxon>Bacteria</taxon>
        <taxon>Pseudomonadati</taxon>
        <taxon>Myxococcota</taxon>
        <taxon>Myxococcia</taxon>
        <taxon>Myxococcales</taxon>
        <taxon>Sorangiineae</taxon>
        <taxon>Pendulisporaceae</taxon>
        <taxon>Pendulispora</taxon>
    </lineage>
</organism>
<keyword evidence="6" id="KW-1185">Reference proteome</keyword>
<dbReference type="PRINTS" id="PR00633">
    <property type="entry name" value="RCCNDNSATION"/>
</dbReference>
<protein>
    <recommendedName>
        <fullName evidence="4">RCC1-like domain-containing protein</fullName>
    </recommendedName>
</protein>
<evidence type="ECO:0000256" key="1">
    <source>
        <dbReference type="ARBA" id="ARBA00022658"/>
    </source>
</evidence>
<reference evidence="5 6" key="1">
    <citation type="submission" date="2021-12" db="EMBL/GenBank/DDBJ databases">
        <title>Discovery of the Pendulisporaceae a myxobacterial family with distinct sporulation behavior and unique specialized metabolism.</title>
        <authorList>
            <person name="Garcia R."/>
            <person name="Popoff A."/>
            <person name="Bader C.D."/>
            <person name="Loehr J."/>
            <person name="Walesch S."/>
            <person name="Walt C."/>
            <person name="Boldt J."/>
            <person name="Bunk B."/>
            <person name="Haeckl F.J.F.P.J."/>
            <person name="Gunesch A.P."/>
            <person name="Birkelbach J."/>
            <person name="Nuebel U."/>
            <person name="Pietschmann T."/>
            <person name="Bach T."/>
            <person name="Mueller R."/>
        </authorList>
    </citation>
    <scope>NUCLEOTIDE SEQUENCE [LARGE SCALE GENOMIC DNA]</scope>
    <source>
        <strain evidence="5 6">MSr11954</strain>
    </source>
</reference>
<dbReference type="InterPro" id="IPR051553">
    <property type="entry name" value="Ran_GTPase-activating"/>
</dbReference>
<name>A0ABZ2LKH4_9BACT</name>
<evidence type="ECO:0000259" key="4">
    <source>
        <dbReference type="Pfam" id="PF25390"/>
    </source>
</evidence>
<gene>
    <name evidence="5" type="ORF">LZC94_26735</name>
</gene>
<evidence type="ECO:0000256" key="3">
    <source>
        <dbReference type="SAM" id="MobiDB-lite"/>
    </source>
</evidence>
<dbReference type="Pfam" id="PF25390">
    <property type="entry name" value="WD40_RLD"/>
    <property type="match status" value="1"/>
</dbReference>
<dbReference type="SUPFAM" id="SSF50985">
    <property type="entry name" value="RCC1/BLIP-II"/>
    <property type="match status" value="2"/>
</dbReference>
<dbReference type="PANTHER" id="PTHR45982:SF1">
    <property type="entry name" value="REGULATOR OF CHROMOSOME CONDENSATION"/>
    <property type="match status" value="1"/>
</dbReference>
<dbReference type="InterPro" id="IPR000408">
    <property type="entry name" value="Reg_chr_condens"/>
</dbReference>
<dbReference type="PANTHER" id="PTHR45982">
    <property type="entry name" value="REGULATOR OF CHROMOSOME CONDENSATION"/>
    <property type="match status" value="1"/>
</dbReference>
<feature type="region of interest" description="Disordered" evidence="3">
    <location>
        <begin position="365"/>
        <end position="385"/>
    </location>
</feature>
<feature type="domain" description="RCC1-like" evidence="4">
    <location>
        <begin position="46"/>
        <end position="383"/>
    </location>
</feature>
<evidence type="ECO:0000313" key="5">
    <source>
        <dbReference type="EMBL" id="WXB11449.1"/>
    </source>
</evidence>
<evidence type="ECO:0000256" key="2">
    <source>
        <dbReference type="ARBA" id="ARBA00022737"/>
    </source>
</evidence>
<keyword evidence="1" id="KW-0344">Guanine-nucleotide releasing factor</keyword>
<proteinExistence type="predicted"/>
<sequence>MAAGSHVCAILDDDTVRCWGGNQRGQLGNPQVTNLPDGGYAFDDRTVTRPQIASVGKVTQISTGGMSTCALLPDAQVHCWGDDLGGELGRGDAGAQDRQRPHPEHGPVTALGAAEQVALKGGLVAAIRGGHLYAWGPNEYYYDFRGTNPNPWLRSPVEIPIPTGRSAKQLALGSDHGCVVLDDATLACWGTNSEGQLGTPLVPVPERKWWKSSKATTVPSLSGVAEVAAGDGTTCVRMVSGQVQCFGGNRYGLRGRGMAPDASAPDPETDRIPAPIVGLPIGVEVAQVAMGWQHACVLLADGTVWCWGNSSYGELGKPGTRGSDKPVKVEGLPKPATYVITGDRVTCALLSDRSVMCWGDNRSGALGQGTTDEERHDQPVQVHFP</sequence>
<dbReference type="Pfam" id="PF13540">
    <property type="entry name" value="RCC1_2"/>
    <property type="match status" value="1"/>
</dbReference>